<gene>
    <name evidence="2" type="ORF">MSPICULIGERA_LOCUS10495</name>
</gene>
<accession>A0AA36CN21</accession>
<proteinExistence type="predicted"/>
<evidence type="ECO:0000313" key="2">
    <source>
        <dbReference type="EMBL" id="CAJ0572101.1"/>
    </source>
</evidence>
<dbReference type="EMBL" id="CATQJA010002591">
    <property type="protein sequence ID" value="CAJ0572101.1"/>
    <property type="molecule type" value="Genomic_DNA"/>
</dbReference>
<name>A0AA36CN21_9BILA</name>
<feature type="compositionally biased region" description="Polar residues" evidence="1">
    <location>
        <begin position="33"/>
        <end position="48"/>
    </location>
</feature>
<keyword evidence="3" id="KW-1185">Reference proteome</keyword>
<comment type="caution">
    <text evidence="2">The sequence shown here is derived from an EMBL/GenBank/DDBJ whole genome shotgun (WGS) entry which is preliminary data.</text>
</comment>
<dbReference type="AlphaFoldDB" id="A0AA36CN21"/>
<feature type="non-terminal residue" evidence="2">
    <location>
        <position position="1"/>
    </location>
</feature>
<evidence type="ECO:0000313" key="3">
    <source>
        <dbReference type="Proteomes" id="UP001177023"/>
    </source>
</evidence>
<organism evidence="2 3">
    <name type="scientific">Mesorhabditis spiculigera</name>
    <dbReference type="NCBI Taxonomy" id="96644"/>
    <lineage>
        <taxon>Eukaryota</taxon>
        <taxon>Metazoa</taxon>
        <taxon>Ecdysozoa</taxon>
        <taxon>Nematoda</taxon>
        <taxon>Chromadorea</taxon>
        <taxon>Rhabditida</taxon>
        <taxon>Rhabditina</taxon>
        <taxon>Rhabditomorpha</taxon>
        <taxon>Rhabditoidea</taxon>
        <taxon>Rhabditidae</taxon>
        <taxon>Mesorhabditinae</taxon>
        <taxon>Mesorhabditis</taxon>
    </lineage>
</organism>
<dbReference type="Proteomes" id="UP001177023">
    <property type="component" value="Unassembled WGS sequence"/>
</dbReference>
<sequence>MALSFDVDKYWQPVQLPVRSFCSQQSDRSSSSATLNESLNGDDTSILSENDGDKTIVESEESEFAALKNGDYAKLRRSLRAAHRSTVVFDRRFVENLRAMTKSQLDVDVARRLRKGLLDMDNWEHLPRQSKSALRSLIAHVIALEIYHISLHSKSALPEVRARVNYLIDLIDKDLLTGTVLATILHLPYRSLRYEDRRKQASPMFQRVIRSLQREIPLRFAELEIPIDTSSGNS</sequence>
<evidence type="ECO:0000256" key="1">
    <source>
        <dbReference type="SAM" id="MobiDB-lite"/>
    </source>
</evidence>
<reference evidence="2" key="1">
    <citation type="submission" date="2023-06" db="EMBL/GenBank/DDBJ databases">
        <authorList>
            <person name="Delattre M."/>
        </authorList>
    </citation>
    <scope>NUCLEOTIDE SEQUENCE</scope>
    <source>
        <strain evidence="2">AF72</strain>
    </source>
</reference>
<feature type="region of interest" description="Disordered" evidence="1">
    <location>
        <begin position="26"/>
        <end position="52"/>
    </location>
</feature>
<protein>
    <submittedName>
        <fullName evidence="2">Uncharacterized protein</fullName>
    </submittedName>
</protein>